<accession>A0A4R1G784</accession>
<gene>
    <name evidence="6" type="ORF">CLV27_1452</name>
</gene>
<keyword evidence="4" id="KW-0732">Signal</keyword>
<proteinExistence type="predicted"/>
<dbReference type="RefSeq" id="WP_132527289.1">
    <property type="nucleotide sequence ID" value="NZ_SMFV01000005.1"/>
</dbReference>
<keyword evidence="3" id="KW-0349">Heme</keyword>
<evidence type="ECO:0000259" key="5">
    <source>
        <dbReference type="PROSITE" id="PS51007"/>
    </source>
</evidence>
<keyword evidence="2 3" id="KW-0408">Iron</keyword>
<feature type="chain" id="PRO_5020404323" description="Cytochrome c domain-containing protein" evidence="4">
    <location>
        <begin position="19"/>
        <end position="85"/>
    </location>
</feature>
<dbReference type="EMBL" id="SMFV01000005">
    <property type="protein sequence ID" value="TCK03378.1"/>
    <property type="molecule type" value="Genomic_DNA"/>
</dbReference>
<dbReference type="AlphaFoldDB" id="A0A4R1G784"/>
<keyword evidence="1 3" id="KW-0479">Metal-binding</keyword>
<feature type="domain" description="Cytochrome c" evidence="5">
    <location>
        <begin position="2"/>
        <end position="85"/>
    </location>
</feature>
<dbReference type="GO" id="GO:0046872">
    <property type="term" value="F:metal ion binding"/>
    <property type="evidence" value="ECO:0007669"/>
    <property type="project" value="UniProtKB-KW"/>
</dbReference>
<keyword evidence="7" id="KW-1185">Reference proteome</keyword>
<evidence type="ECO:0000313" key="7">
    <source>
        <dbReference type="Proteomes" id="UP000295777"/>
    </source>
</evidence>
<evidence type="ECO:0000256" key="2">
    <source>
        <dbReference type="ARBA" id="ARBA00023004"/>
    </source>
</evidence>
<sequence length="85" mass="9025">MRKVIVGLAVFAALTAQASAGVWESNCAGCHNGSVAQSTAEVLKKKFKTKQEFINAAKNTTNPMMAGIKANPQLIEEAAKELYGK</sequence>
<evidence type="ECO:0000256" key="1">
    <source>
        <dbReference type="ARBA" id="ARBA00022723"/>
    </source>
</evidence>
<dbReference type="InterPro" id="IPR009056">
    <property type="entry name" value="Cyt_c-like_dom"/>
</dbReference>
<dbReference type="Proteomes" id="UP000295777">
    <property type="component" value="Unassembled WGS sequence"/>
</dbReference>
<evidence type="ECO:0000256" key="4">
    <source>
        <dbReference type="SAM" id="SignalP"/>
    </source>
</evidence>
<comment type="caution">
    <text evidence="6">The sequence shown here is derived from an EMBL/GenBank/DDBJ whole genome shotgun (WGS) entry which is preliminary data.</text>
</comment>
<dbReference type="GO" id="GO:0009055">
    <property type="term" value="F:electron transfer activity"/>
    <property type="evidence" value="ECO:0007669"/>
    <property type="project" value="InterPro"/>
</dbReference>
<reference evidence="6 7" key="1">
    <citation type="submission" date="2019-03" db="EMBL/GenBank/DDBJ databases">
        <title>Genomic Encyclopedia of Archaeal and Bacterial Type Strains, Phase II (KMG-II): from individual species to whole genera.</title>
        <authorList>
            <person name="Goeker M."/>
        </authorList>
    </citation>
    <scope>NUCLEOTIDE SEQUENCE [LARGE SCALE GENOMIC DNA]</scope>
    <source>
        <strain evidence="6 7">DSM 24425</strain>
    </source>
</reference>
<evidence type="ECO:0000256" key="3">
    <source>
        <dbReference type="PROSITE-ProRule" id="PRU00433"/>
    </source>
</evidence>
<dbReference type="PROSITE" id="PS51007">
    <property type="entry name" value="CYTC"/>
    <property type="match status" value="1"/>
</dbReference>
<dbReference type="OrthoDB" id="5573248at2"/>
<evidence type="ECO:0000313" key="6">
    <source>
        <dbReference type="EMBL" id="TCK03378.1"/>
    </source>
</evidence>
<dbReference type="GO" id="GO:0020037">
    <property type="term" value="F:heme binding"/>
    <property type="evidence" value="ECO:0007669"/>
    <property type="project" value="InterPro"/>
</dbReference>
<name>A0A4R1G784_9BACT</name>
<feature type="signal peptide" evidence="4">
    <location>
        <begin position="1"/>
        <end position="18"/>
    </location>
</feature>
<organism evidence="6 7">
    <name type="scientific">Phorcysia thermohydrogeniphila</name>
    <dbReference type="NCBI Taxonomy" id="936138"/>
    <lineage>
        <taxon>Bacteria</taxon>
        <taxon>Pseudomonadati</taxon>
        <taxon>Aquificota</taxon>
        <taxon>Aquificia</taxon>
        <taxon>Desulfurobacteriales</taxon>
        <taxon>Desulfurobacteriaceae</taxon>
        <taxon>Phorcysia</taxon>
    </lineage>
</organism>
<protein>
    <recommendedName>
        <fullName evidence="5">Cytochrome c domain-containing protein</fullName>
    </recommendedName>
</protein>